<feature type="chain" id="PRO_5047105728" evidence="1">
    <location>
        <begin position="29"/>
        <end position="69"/>
    </location>
</feature>
<evidence type="ECO:0000256" key="1">
    <source>
        <dbReference type="SAM" id="SignalP"/>
    </source>
</evidence>
<feature type="signal peptide" evidence="1">
    <location>
        <begin position="1"/>
        <end position="28"/>
    </location>
</feature>
<evidence type="ECO:0000313" key="3">
    <source>
        <dbReference type="Proteomes" id="UP001589813"/>
    </source>
</evidence>
<keyword evidence="3" id="KW-1185">Reference proteome</keyword>
<protein>
    <submittedName>
        <fullName evidence="2">Uncharacterized protein</fullName>
    </submittedName>
</protein>
<accession>A0ABV6BGS2</accession>
<evidence type="ECO:0000313" key="2">
    <source>
        <dbReference type="EMBL" id="MFC0049273.1"/>
    </source>
</evidence>
<proteinExistence type="predicted"/>
<reference evidence="2 3" key="1">
    <citation type="submission" date="2024-09" db="EMBL/GenBank/DDBJ databases">
        <authorList>
            <person name="Sun Q."/>
            <person name="Mori K."/>
        </authorList>
    </citation>
    <scope>NUCLEOTIDE SEQUENCE [LARGE SCALE GENOMIC DNA]</scope>
    <source>
        <strain evidence="2 3">KCTC 23315</strain>
    </source>
</reference>
<dbReference type="Proteomes" id="UP001589813">
    <property type="component" value="Unassembled WGS sequence"/>
</dbReference>
<keyword evidence="1" id="KW-0732">Signal</keyword>
<dbReference type="RefSeq" id="WP_377244815.1">
    <property type="nucleotide sequence ID" value="NZ_JBHLXP010000003.1"/>
</dbReference>
<name>A0ABV6BGS2_9GAMM</name>
<comment type="caution">
    <text evidence="2">The sequence shown here is derived from an EMBL/GenBank/DDBJ whole genome shotgun (WGS) entry which is preliminary data.</text>
</comment>
<organism evidence="2 3">
    <name type="scientific">Rheinheimera tilapiae</name>
    <dbReference type="NCBI Taxonomy" id="875043"/>
    <lineage>
        <taxon>Bacteria</taxon>
        <taxon>Pseudomonadati</taxon>
        <taxon>Pseudomonadota</taxon>
        <taxon>Gammaproteobacteria</taxon>
        <taxon>Chromatiales</taxon>
        <taxon>Chromatiaceae</taxon>
        <taxon>Rheinheimera</taxon>
    </lineage>
</organism>
<sequence length="69" mass="7411">MVKFKLLSPKSVFGLTSAALVFSVGVFAIELTPADVEDSMTTPNGCVRVNGDRILCCTDNGKECEITRN</sequence>
<dbReference type="EMBL" id="JBHLXP010000003">
    <property type="protein sequence ID" value="MFC0049273.1"/>
    <property type="molecule type" value="Genomic_DNA"/>
</dbReference>
<gene>
    <name evidence="2" type="ORF">ACFFJP_13330</name>
</gene>